<dbReference type="PANTHER" id="PTHR24559">
    <property type="entry name" value="TRANSPOSON TY3-I GAG-POL POLYPROTEIN"/>
    <property type="match status" value="1"/>
</dbReference>
<dbReference type="InterPro" id="IPR043502">
    <property type="entry name" value="DNA/RNA_pol_sf"/>
</dbReference>
<dbReference type="GO" id="GO:0071897">
    <property type="term" value="P:DNA biosynthetic process"/>
    <property type="evidence" value="ECO:0007669"/>
    <property type="project" value="UniProtKB-ARBA"/>
</dbReference>
<feature type="compositionally biased region" description="Acidic residues" evidence="1">
    <location>
        <begin position="144"/>
        <end position="158"/>
    </location>
</feature>
<organism evidence="2 3">
    <name type="scientific">Popillia japonica</name>
    <name type="common">Japanese beetle</name>
    <dbReference type="NCBI Taxonomy" id="7064"/>
    <lineage>
        <taxon>Eukaryota</taxon>
        <taxon>Metazoa</taxon>
        <taxon>Ecdysozoa</taxon>
        <taxon>Arthropoda</taxon>
        <taxon>Hexapoda</taxon>
        <taxon>Insecta</taxon>
        <taxon>Pterygota</taxon>
        <taxon>Neoptera</taxon>
        <taxon>Endopterygota</taxon>
        <taxon>Coleoptera</taxon>
        <taxon>Polyphaga</taxon>
        <taxon>Scarabaeiformia</taxon>
        <taxon>Scarabaeidae</taxon>
        <taxon>Rutelinae</taxon>
        <taxon>Popillia</taxon>
    </lineage>
</organism>
<reference evidence="2 3" key="1">
    <citation type="journal article" date="2024" name="BMC Genomics">
        <title>De novo assembly and annotation of Popillia japonica's genome with initial clues to its potential as an invasive pest.</title>
        <authorList>
            <person name="Cucini C."/>
            <person name="Boschi S."/>
            <person name="Funari R."/>
            <person name="Cardaioli E."/>
            <person name="Iannotti N."/>
            <person name="Marturano G."/>
            <person name="Paoli F."/>
            <person name="Bruttini M."/>
            <person name="Carapelli A."/>
            <person name="Frati F."/>
            <person name="Nardi F."/>
        </authorList>
    </citation>
    <scope>NUCLEOTIDE SEQUENCE [LARGE SCALE GENOMIC DNA]</scope>
    <source>
        <strain evidence="2">DMR45628</strain>
    </source>
</reference>
<dbReference type="InterPro" id="IPR053134">
    <property type="entry name" value="RNA-dir_DNA_polymerase"/>
</dbReference>
<sequence>MQTDNVLNKLRLNHLNKEETKVIKDLCLQYKDVCYDERLPLTFTNHVKHRLNMKEETPVYLRPYRKTPLQKEEIKKQVKNLLDQDVIQESCSPWSAPVSIVPKKSDASGDDTEDLRQDIQDILDTENFFEVPQQLIDEVIVPNEDTDTASEAENEEVIETAHSNQTEEPSQSIPSMDEAIDNKNPQ</sequence>
<evidence type="ECO:0000313" key="3">
    <source>
        <dbReference type="Proteomes" id="UP001458880"/>
    </source>
</evidence>
<accession>A0AAW1MVA7</accession>
<dbReference type="AlphaFoldDB" id="A0AAW1MVA7"/>
<dbReference type="Proteomes" id="UP001458880">
    <property type="component" value="Unassembled WGS sequence"/>
</dbReference>
<gene>
    <name evidence="2" type="ORF">QE152_g4427</name>
</gene>
<dbReference type="PANTHER" id="PTHR24559:SF444">
    <property type="entry name" value="REVERSE TRANSCRIPTASE DOMAIN-CONTAINING PROTEIN"/>
    <property type="match status" value="1"/>
</dbReference>
<keyword evidence="3" id="KW-1185">Reference proteome</keyword>
<proteinExistence type="predicted"/>
<protein>
    <recommendedName>
        <fullName evidence="4">Retrovirus-related Pol polyprotein from transposon 297</fullName>
    </recommendedName>
</protein>
<name>A0AAW1MVA7_POPJA</name>
<comment type="caution">
    <text evidence="2">The sequence shown here is derived from an EMBL/GenBank/DDBJ whole genome shotgun (WGS) entry which is preliminary data.</text>
</comment>
<feature type="compositionally biased region" description="Polar residues" evidence="1">
    <location>
        <begin position="161"/>
        <end position="174"/>
    </location>
</feature>
<feature type="region of interest" description="Disordered" evidence="1">
    <location>
        <begin position="138"/>
        <end position="186"/>
    </location>
</feature>
<evidence type="ECO:0008006" key="4">
    <source>
        <dbReference type="Google" id="ProtNLM"/>
    </source>
</evidence>
<evidence type="ECO:0000256" key="1">
    <source>
        <dbReference type="SAM" id="MobiDB-lite"/>
    </source>
</evidence>
<evidence type="ECO:0000313" key="2">
    <source>
        <dbReference type="EMBL" id="KAK9752250.1"/>
    </source>
</evidence>
<dbReference type="SUPFAM" id="SSF56672">
    <property type="entry name" value="DNA/RNA polymerases"/>
    <property type="match status" value="1"/>
</dbReference>
<dbReference type="EMBL" id="JASPKY010000022">
    <property type="protein sequence ID" value="KAK9752250.1"/>
    <property type="molecule type" value="Genomic_DNA"/>
</dbReference>
<dbReference type="Gene3D" id="3.10.10.10">
    <property type="entry name" value="HIV Type 1 Reverse Transcriptase, subunit A, domain 1"/>
    <property type="match status" value="1"/>
</dbReference>